<dbReference type="SUPFAM" id="SSF47413">
    <property type="entry name" value="lambda repressor-like DNA-binding domains"/>
    <property type="match status" value="1"/>
</dbReference>
<sequence>MANIEDLSTEEILAVALARYQQQKKELTLASQAKNLKPLAEVGAVVAHARKNQGMDSRSDLADLADVALSVVNSIENSDGDLKVQTNKLLKVLDALGLKVWIG</sequence>
<dbReference type="EMBL" id="JBHRYB010000010">
    <property type="protein sequence ID" value="MFC3680553.1"/>
    <property type="molecule type" value="Genomic_DNA"/>
</dbReference>
<reference evidence="2" key="1">
    <citation type="journal article" date="2019" name="Int. J. Syst. Evol. Microbiol.">
        <title>The Global Catalogue of Microorganisms (GCM) 10K type strain sequencing project: providing services to taxonomists for standard genome sequencing and annotation.</title>
        <authorList>
            <consortium name="The Broad Institute Genomics Platform"/>
            <consortium name="The Broad Institute Genome Sequencing Center for Infectious Disease"/>
            <person name="Wu L."/>
            <person name="Ma J."/>
        </authorList>
    </citation>
    <scope>NUCLEOTIDE SEQUENCE [LARGE SCALE GENOMIC DNA]</scope>
    <source>
        <strain evidence="2">KCTC 42424</strain>
    </source>
</reference>
<organism evidence="1 2">
    <name type="scientific">Bacterioplanoides pacificum</name>
    <dbReference type="NCBI Taxonomy" id="1171596"/>
    <lineage>
        <taxon>Bacteria</taxon>
        <taxon>Pseudomonadati</taxon>
        <taxon>Pseudomonadota</taxon>
        <taxon>Gammaproteobacteria</taxon>
        <taxon>Oceanospirillales</taxon>
        <taxon>Oceanospirillaceae</taxon>
        <taxon>Bacterioplanoides</taxon>
    </lineage>
</organism>
<dbReference type="CDD" id="cd00093">
    <property type="entry name" value="HTH_XRE"/>
    <property type="match status" value="1"/>
</dbReference>
<gene>
    <name evidence="1" type="ORF">ACFOMG_10650</name>
</gene>
<keyword evidence="2" id="KW-1185">Reference proteome</keyword>
<dbReference type="InterPro" id="IPR010982">
    <property type="entry name" value="Lambda_DNA-bd_dom_sf"/>
</dbReference>
<evidence type="ECO:0000313" key="2">
    <source>
        <dbReference type="Proteomes" id="UP001595722"/>
    </source>
</evidence>
<evidence type="ECO:0000313" key="1">
    <source>
        <dbReference type="EMBL" id="MFC3680553.1"/>
    </source>
</evidence>
<dbReference type="RefSeq" id="WP_376866551.1">
    <property type="nucleotide sequence ID" value="NZ_JBHRYB010000010.1"/>
</dbReference>
<comment type="caution">
    <text evidence="1">The sequence shown here is derived from an EMBL/GenBank/DDBJ whole genome shotgun (WGS) entry which is preliminary data.</text>
</comment>
<accession>A0ABV7VST3</accession>
<proteinExistence type="predicted"/>
<dbReference type="Gene3D" id="1.10.260.40">
    <property type="entry name" value="lambda repressor-like DNA-binding domains"/>
    <property type="match status" value="1"/>
</dbReference>
<evidence type="ECO:0008006" key="3">
    <source>
        <dbReference type="Google" id="ProtNLM"/>
    </source>
</evidence>
<dbReference type="Proteomes" id="UP001595722">
    <property type="component" value="Unassembled WGS sequence"/>
</dbReference>
<protein>
    <recommendedName>
        <fullName evidence="3">HTH cro/C1-type domain-containing protein</fullName>
    </recommendedName>
</protein>
<name>A0ABV7VST3_9GAMM</name>
<dbReference type="InterPro" id="IPR001387">
    <property type="entry name" value="Cro/C1-type_HTH"/>
</dbReference>